<dbReference type="GeneID" id="92078038"/>
<evidence type="ECO:0000313" key="2">
    <source>
        <dbReference type="Proteomes" id="UP001391051"/>
    </source>
</evidence>
<name>A0ABR1Q5T2_9PEZI</name>
<reference evidence="1 2" key="1">
    <citation type="submission" date="2023-01" db="EMBL/GenBank/DDBJ databases">
        <title>Analysis of 21 Apiospora genomes using comparative genomics revels a genus with tremendous synthesis potential of carbohydrate active enzymes and secondary metabolites.</title>
        <authorList>
            <person name="Sorensen T."/>
        </authorList>
    </citation>
    <scope>NUCLEOTIDE SEQUENCE [LARGE SCALE GENOMIC DNA]</scope>
    <source>
        <strain evidence="1 2">CBS 24483</strain>
    </source>
</reference>
<proteinExistence type="predicted"/>
<sequence length="80" mass="9171">MVYLRPVLGLRRKGQDDMFTGCRDPPLASSQEDSACDKYGRVWGTDYVVVGGSNVIPSESAYDPYVNCCLLRHRRYWQDH</sequence>
<dbReference type="Proteomes" id="UP001391051">
    <property type="component" value="Unassembled WGS sequence"/>
</dbReference>
<organism evidence="1 2">
    <name type="scientific">Apiospora aurea</name>
    <dbReference type="NCBI Taxonomy" id="335848"/>
    <lineage>
        <taxon>Eukaryota</taxon>
        <taxon>Fungi</taxon>
        <taxon>Dikarya</taxon>
        <taxon>Ascomycota</taxon>
        <taxon>Pezizomycotina</taxon>
        <taxon>Sordariomycetes</taxon>
        <taxon>Xylariomycetidae</taxon>
        <taxon>Amphisphaeriales</taxon>
        <taxon>Apiosporaceae</taxon>
        <taxon>Apiospora</taxon>
    </lineage>
</organism>
<accession>A0ABR1Q5T2</accession>
<gene>
    <name evidence="1" type="ORF">PG986_008754</name>
</gene>
<keyword evidence="2" id="KW-1185">Reference proteome</keyword>
<dbReference type="EMBL" id="JAQQWE010000006">
    <property type="protein sequence ID" value="KAK7947868.1"/>
    <property type="molecule type" value="Genomic_DNA"/>
</dbReference>
<protein>
    <submittedName>
        <fullName evidence="1">Uncharacterized protein</fullName>
    </submittedName>
</protein>
<dbReference type="RefSeq" id="XP_066697374.1">
    <property type="nucleotide sequence ID" value="XM_066844976.1"/>
</dbReference>
<evidence type="ECO:0000313" key="1">
    <source>
        <dbReference type="EMBL" id="KAK7947868.1"/>
    </source>
</evidence>
<comment type="caution">
    <text evidence="1">The sequence shown here is derived from an EMBL/GenBank/DDBJ whole genome shotgun (WGS) entry which is preliminary data.</text>
</comment>